<evidence type="ECO:0000313" key="10">
    <source>
        <dbReference type="EMBL" id="RLP68660.1"/>
    </source>
</evidence>
<comment type="pathway">
    <text evidence="2">Cofactor biosynthesis; tetrahydrofolate biosynthesis; 2-amino-4-hydroxy-6-hydroxymethyl-7,8-dihydropteridine diphosphate from 7,8-dihydroneopterin triphosphate: step 4/4.</text>
</comment>
<evidence type="ECO:0000256" key="7">
    <source>
        <dbReference type="ARBA" id="ARBA00022840"/>
    </source>
</evidence>
<dbReference type="GO" id="GO:0005524">
    <property type="term" value="F:ATP binding"/>
    <property type="evidence" value="ECO:0007669"/>
    <property type="project" value="UniProtKB-KW"/>
</dbReference>
<dbReference type="Gene3D" id="3.30.70.560">
    <property type="entry name" value="7,8-Dihydro-6-hydroxymethylpterin-pyrophosphokinase HPPK"/>
    <property type="match status" value="1"/>
</dbReference>
<evidence type="ECO:0000256" key="8">
    <source>
        <dbReference type="ARBA" id="ARBA00022909"/>
    </source>
</evidence>
<keyword evidence="8" id="KW-0289">Folate biosynthesis</keyword>
<evidence type="ECO:0000313" key="11">
    <source>
        <dbReference type="Proteomes" id="UP000270299"/>
    </source>
</evidence>
<evidence type="ECO:0000256" key="1">
    <source>
        <dbReference type="ARBA" id="ARBA00000198"/>
    </source>
</evidence>
<comment type="catalytic activity">
    <reaction evidence="1">
        <text>6-hydroxymethyl-7,8-dihydropterin + ATP = (7,8-dihydropterin-6-yl)methyl diphosphate + AMP + H(+)</text>
        <dbReference type="Rhea" id="RHEA:11412"/>
        <dbReference type="ChEBI" id="CHEBI:15378"/>
        <dbReference type="ChEBI" id="CHEBI:30616"/>
        <dbReference type="ChEBI" id="CHEBI:44841"/>
        <dbReference type="ChEBI" id="CHEBI:72950"/>
        <dbReference type="ChEBI" id="CHEBI:456215"/>
        <dbReference type="EC" id="2.7.6.3"/>
    </reaction>
</comment>
<gene>
    <name evidence="10" type="primary">folK</name>
    <name evidence="10" type="ORF">D9V29_13105</name>
</gene>
<dbReference type="EMBL" id="RCUV01000019">
    <property type="protein sequence ID" value="RLP68660.1"/>
    <property type="molecule type" value="Genomic_DNA"/>
</dbReference>
<dbReference type="GO" id="GO:0003848">
    <property type="term" value="F:2-amino-4-hydroxy-6-hydroxymethyldihydropteridine diphosphokinase activity"/>
    <property type="evidence" value="ECO:0007669"/>
    <property type="project" value="UniProtKB-EC"/>
</dbReference>
<dbReference type="GO" id="GO:0016301">
    <property type="term" value="F:kinase activity"/>
    <property type="evidence" value="ECO:0007669"/>
    <property type="project" value="UniProtKB-KW"/>
</dbReference>
<dbReference type="InterPro" id="IPR000550">
    <property type="entry name" value="Hppk"/>
</dbReference>
<name>A0A3L6ZL92_9MICO</name>
<keyword evidence="7" id="KW-0067">ATP-binding</keyword>
<sequence length="178" mass="18718">MSPLPRPNIHPPVRPPAPARIVLAFGSNLGDRAGTIRSAIDALPAHGVTVTAMSTLVESTAVKPGGKDETAPRYLNGVALAQTALPPHALLRAIQAIEAQFGRVREEHWGDRTLDIDIIAYGHLLLADPDLVLPHPRAAERDFVLGPWLEIDPDAVLPGAGPVAGLIGRATEFPGDGA</sequence>
<dbReference type="UniPathway" id="UPA00077">
    <property type="reaction ID" value="UER00155"/>
</dbReference>
<dbReference type="GO" id="GO:0046656">
    <property type="term" value="P:folic acid biosynthetic process"/>
    <property type="evidence" value="ECO:0007669"/>
    <property type="project" value="UniProtKB-KW"/>
</dbReference>
<evidence type="ECO:0000256" key="3">
    <source>
        <dbReference type="ARBA" id="ARBA00013253"/>
    </source>
</evidence>
<dbReference type="PANTHER" id="PTHR43071:SF1">
    <property type="entry name" value="2-AMINO-4-HYDROXY-6-HYDROXYMETHYLDIHYDROPTERIDINE PYROPHOSPHOKINASE"/>
    <property type="match status" value="1"/>
</dbReference>
<dbReference type="PANTHER" id="PTHR43071">
    <property type="entry name" value="2-AMINO-4-HYDROXY-6-HYDROXYMETHYLDIHYDROPTERIDINE PYROPHOSPHOKINASE"/>
    <property type="match status" value="1"/>
</dbReference>
<dbReference type="EC" id="2.7.6.3" evidence="3"/>
<evidence type="ECO:0000256" key="2">
    <source>
        <dbReference type="ARBA" id="ARBA00005051"/>
    </source>
</evidence>
<comment type="caution">
    <text evidence="10">The sequence shown here is derived from an EMBL/GenBank/DDBJ whole genome shotgun (WGS) entry which is preliminary data.</text>
</comment>
<evidence type="ECO:0000256" key="6">
    <source>
        <dbReference type="ARBA" id="ARBA00022777"/>
    </source>
</evidence>
<evidence type="ECO:0000259" key="9">
    <source>
        <dbReference type="Pfam" id="PF01288"/>
    </source>
</evidence>
<feature type="domain" description="7,8-dihydro-6-hydroxymethylpterin-pyrophosphokinase" evidence="9">
    <location>
        <begin position="22"/>
        <end position="153"/>
    </location>
</feature>
<dbReference type="OrthoDB" id="9808041at2"/>
<proteinExistence type="predicted"/>
<keyword evidence="4 10" id="KW-0808">Transferase</keyword>
<dbReference type="GO" id="GO:0046654">
    <property type="term" value="P:tetrahydrofolate biosynthetic process"/>
    <property type="evidence" value="ECO:0007669"/>
    <property type="project" value="UniProtKB-UniPathway"/>
</dbReference>
<dbReference type="CDD" id="cd00483">
    <property type="entry name" value="HPPK"/>
    <property type="match status" value="1"/>
</dbReference>
<organism evidence="10 11">
    <name type="scientific">Mycetocola manganoxydans</name>
    <dbReference type="NCBI Taxonomy" id="699879"/>
    <lineage>
        <taxon>Bacteria</taxon>
        <taxon>Bacillati</taxon>
        <taxon>Actinomycetota</taxon>
        <taxon>Actinomycetes</taxon>
        <taxon>Micrococcales</taxon>
        <taxon>Microbacteriaceae</taxon>
        <taxon>Mycetocola</taxon>
    </lineage>
</organism>
<dbReference type="InterPro" id="IPR035907">
    <property type="entry name" value="Hppk_sf"/>
</dbReference>
<keyword evidence="11" id="KW-1185">Reference proteome</keyword>
<dbReference type="NCBIfam" id="TIGR01498">
    <property type="entry name" value="folK"/>
    <property type="match status" value="1"/>
</dbReference>
<reference evidence="10 11" key="1">
    <citation type="submission" date="2018-10" db="EMBL/GenBank/DDBJ databases">
        <authorList>
            <person name="Li J."/>
        </authorList>
    </citation>
    <scope>NUCLEOTIDE SEQUENCE [LARGE SCALE GENOMIC DNA]</scope>
    <source>
        <strain evidence="10 11">CCTCC AB209002</strain>
    </source>
</reference>
<dbReference type="AlphaFoldDB" id="A0A3L6ZL92"/>
<keyword evidence="5" id="KW-0547">Nucleotide-binding</keyword>
<protein>
    <recommendedName>
        <fullName evidence="3">2-amino-4-hydroxy-6-hydroxymethyldihydropteridine diphosphokinase</fullName>
        <ecNumber evidence="3">2.7.6.3</ecNumber>
    </recommendedName>
</protein>
<dbReference type="Proteomes" id="UP000270299">
    <property type="component" value="Unassembled WGS sequence"/>
</dbReference>
<accession>A0A3L6ZL92</accession>
<evidence type="ECO:0000256" key="5">
    <source>
        <dbReference type="ARBA" id="ARBA00022741"/>
    </source>
</evidence>
<keyword evidence="6 10" id="KW-0418">Kinase</keyword>
<evidence type="ECO:0000256" key="4">
    <source>
        <dbReference type="ARBA" id="ARBA00022679"/>
    </source>
</evidence>
<dbReference type="Pfam" id="PF01288">
    <property type="entry name" value="HPPK"/>
    <property type="match status" value="1"/>
</dbReference>
<dbReference type="SUPFAM" id="SSF55083">
    <property type="entry name" value="6-hydroxymethyl-7,8-dihydropterin pyrophosphokinase, HPPK"/>
    <property type="match status" value="1"/>
</dbReference>